<dbReference type="Proteomes" id="UP000019335">
    <property type="component" value="Chromosome 9"/>
</dbReference>
<dbReference type="AlphaFoldDB" id="W7TGB2"/>
<protein>
    <submittedName>
        <fullName evidence="2">Uncharacterized protein</fullName>
    </submittedName>
</protein>
<feature type="non-terminal residue" evidence="2">
    <location>
        <position position="186"/>
    </location>
</feature>
<feature type="compositionally biased region" description="Pro residues" evidence="1">
    <location>
        <begin position="1"/>
        <end position="11"/>
    </location>
</feature>
<dbReference type="EMBL" id="AZIL01000744">
    <property type="protein sequence ID" value="EWM26055.1"/>
    <property type="molecule type" value="Genomic_DNA"/>
</dbReference>
<comment type="caution">
    <text evidence="2">The sequence shown here is derived from an EMBL/GenBank/DDBJ whole genome shotgun (WGS) entry which is preliminary data.</text>
</comment>
<proteinExistence type="predicted"/>
<feature type="compositionally biased region" description="Basic residues" evidence="1">
    <location>
        <begin position="19"/>
        <end position="36"/>
    </location>
</feature>
<keyword evidence="3" id="KW-1185">Reference proteome</keyword>
<feature type="compositionally biased region" description="Pro residues" evidence="1">
    <location>
        <begin position="173"/>
        <end position="186"/>
    </location>
</feature>
<organism evidence="2 3">
    <name type="scientific">Nannochloropsis gaditana</name>
    <dbReference type="NCBI Taxonomy" id="72520"/>
    <lineage>
        <taxon>Eukaryota</taxon>
        <taxon>Sar</taxon>
        <taxon>Stramenopiles</taxon>
        <taxon>Ochrophyta</taxon>
        <taxon>Eustigmatophyceae</taxon>
        <taxon>Eustigmatales</taxon>
        <taxon>Monodopsidaceae</taxon>
        <taxon>Nannochloropsis</taxon>
    </lineage>
</organism>
<feature type="region of interest" description="Disordered" evidence="1">
    <location>
        <begin position="1"/>
        <end position="186"/>
    </location>
</feature>
<evidence type="ECO:0000256" key="1">
    <source>
        <dbReference type="SAM" id="MobiDB-lite"/>
    </source>
</evidence>
<sequence>MKKPPVLFPSPRPEDSNQRHGHTRYFHSIGRRRKRNPGSMESASKAPLAGSETEHSSTASAHTGKTTLPEREGRKETCNHAHPSPPQDSGGHEGGGDGQAPCCSREDSHAEVVTPGDATPLNPEDEVLVVVGTQGLKVREGGRVGGREGRKEGKWREGSTTYVGIRRGRRPSFSPPSFPPPGASDP</sequence>
<feature type="compositionally biased region" description="Basic and acidic residues" evidence="1">
    <location>
        <begin position="137"/>
        <end position="157"/>
    </location>
</feature>
<evidence type="ECO:0000313" key="3">
    <source>
        <dbReference type="Proteomes" id="UP000019335"/>
    </source>
</evidence>
<name>W7TGB2_9STRA</name>
<gene>
    <name evidence="2" type="ORF">Naga_101537g2</name>
</gene>
<feature type="compositionally biased region" description="Polar residues" evidence="1">
    <location>
        <begin position="56"/>
        <end position="66"/>
    </location>
</feature>
<evidence type="ECO:0000313" key="2">
    <source>
        <dbReference type="EMBL" id="EWM26055.1"/>
    </source>
</evidence>
<reference evidence="2 3" key="1">
    <citation type="journal article" date="2014" name="Mol. Plant">
        <title>Chromosome Scale Genome Assembly and Transcriptome Profiling of Nannochloropsis gaditana in Nitrogen Depletion.</title>
        <authorList>
            <person name="Corteggiani Carpinelli E."/>
            <person name="Telatin A."/>
            <person name="Vitulo N."/>
            <person name="Forcato C."/>
            <person name="D'Angelo M."/>
            <person name="Schiavon R."/>
            <person name="Vezzi A."/>
            <person name="Giacometti G.M."/>
            <person name="Morosinotto T."/>
            <person name="Valle G."/>
        </authorList>
    </citation>
    <scope>NUCLEOTIDE SEQUENCE [LARGE SCALE GENOMIC DNA]</scope>
    <source>
        <strain evidence="2 3">B-31</strain>
    </source>
</reference>
<feature type="compositionally biased region" description="Basic and acidic residues" evidence="1">
    <location>
        <begin position="68"/>
        <end position="79"/>
    </location>
</feature>
<accession>W7TGB2</accession>